<dbReference type="RefSeq" id="WP_233697605.1">
    <property type="nucleotide sequence ID" value="NZ_JAJNBZ010000014.1"/>
</dbReference>
<dbReference type="InterPro" id="IPR001763">
    <property type="entry name" value="Rhodanese-like_dom"/>
</dbReference>
<evidence type="ECO:0000256" key="4">
    <source>
        <dbReference type="ARBA" id="ARBA00048505"/>
    </source>
</evidence>
<comment type="catalytic activity">
    <reaction evidence="4">
        <text>3',5'-cyclic UMP + H2O = UMP + H(+)</text>
        <dbReference type="Rhea" id="RHEA:70575"/>
        <dbReference type="ChEBI" id="CHEBI:15377"/>
        <dbReference type="ChEBI" id="CHEBI:15378"/>
        <dbReference type="ChEBI" id="CHEBI:57865"/>
        <dbReference type="ChEBI" id="CHEBI:184387"/>
    </reaction>
    <physiologicalReaction direction="left-to-right" evidence="4">
        <dbReference type="Rhea" id="RHEA:70576"/>
    </physiologicalReaction>
</comment>
<dbReference type="InterPro" id="IPR051682">
    <property type="entry name" value="Mito_Persulfide_Diox"/>
</dbReference>
<evidence type="ECO:0000313" key="6">
    <source>
        <dbReference type="EMBL" id="MCE5171011.1"/>
    </source>
</evidence>
<dbReference type="SMART" id="SM00450">
    <property type="entry name" value="RHOD"/>
    <property type="match status" value="1"/>
</dbReference>
<gene>
    <name evidence="6" type="ORF">LQV63_17050</name>
</gene>
<comment type="caution">
    <text evidence="6">The sequence shown here is derived from an EMBL/GenBank/DDBJ whole genome shotgun (WGS) entry which is preliminary data.</text>
</comment>
<keyword evidence="1" id="KW-0479">Metal-binding</keyword>
<evidence type="ECO:0000313" key="7">
    <source>
        <dbReference type="Proteomes" id="UP001199916"/>
    </source>
</evidence>
<evidence type="ECO:0000256" key="1">
    <source>
        <dbReference type="ARBA" id="ARBA00022723"/>
    </source>
</evidence>
<accession>A0ABS8YGU6</accession>
<dbReference type="InterPro" id="IPR036873">
    <property type="entry name" value="Rhodanese-like_dom_sf"/>
</dbReference>
<protein>
    <submittedName>
        <fullName evidence="6">MBL fold metallo-hydrolase</fullName>
    </submittedName>
</protein>
<sequence length="481" mass="51777">MLLRYFYDEKLAHASYLVGCQATGEAIVIDPARDVTPYLKTAQAEGLTVVAAAETHIHADFVSGAREMGAKHKATLYVSGEGGPDWSYAYVSEENGHQLKHCLVKDGDRFNIGRLEFEVLHTPGHTPESVSFLLTDRGGGADRPIGIFTGDFVFVGDVGRPDLLEKAVGLAGTAMEGARLMFQSLQRFKRLDEYVQIWPAHGAGSACGKALGAVPSSTVGYEKRFNWALSFNDEPSFVDALLAGQPEPPTYFPRMKQVNREGPALLADLPAPEWIEGTVVAVVGSLVQRGATVIDTRTSPAFAAGHVEGTINLPYNRSFTSWAGWLVDDERPLYVMGEADQLPGIVRDMRAIGIDRIAGTIEASAMWSGAQSGVAGLQSYPEVTPADIAGKVSEGEVVVVDVRSGAEWEEGRIPGARHILLGTLPQRIHEVPADKPVLVQCRTGMRSAIAAGILQAHGITNIMNLQGGIVRWREEGLPIAK</sequence>
<feature type="domain" description="Rhodanese" evidence="5">
    <location>
        <begin position="287"/>
        <end position="316"/>
    </location>
</feature>
<dbReference type="InterPro" id="IPR036866">
    <property type="entry name" value="RibonucZ/Hydroxyglut_hydro"/>
</dbReference>
<evidence type="ECO:0000256" key="2">
    <source>
        <dbReference type="ARBA" id="ARBA00034221"/>
    </source>
</evidence>
<reference evidence="6 7" key="1">
    <citation type="submission" date="2021-11" db="EMBL/GenBank/DDBJ databases">
        <title>Draft genome sequence of Paenibacillus profundus YoMME, a new Gram-positive bacteria with exoelectrogenic properties.</title>
        <authorList>
            <person name="Hubenova Y."/>
            <person name="Hubenova E."/>
            <person name="Manasiev Y."/>
            <person name="Peykov S."/>
            <person name="Mitov M."/>
        </authorList>
    </citation>
    <scope>NUCLEOTIDE SEQUENCE [LARGE SCALE GENOMIC DNA]</scope>
    <source>
        <strain evidence="6 7">YoMME</strain>
    </source>
</reference>
<evidence type="ECO:0000259" key="5">
    <source>
        <dbReference type="PROSITE" id="PS50206"/>
    </source>
</evidence>
<dbReference type="SUPFAM" id="SSF56281">
    <property type="entry name" value="Metallo-hydrolase/oxidoreductase"/>
    <property type="match status" value="1"/>
</dbReference>
<dbReference type="PANTHER" id="PTHR43084">
    <property type="entry name" value="PERSULFIDE DIOXYGENASE ETHE1"/>
    <property type="match status" value="1"/>
</dbReference>
<dbReference type="Gene3D" id="3.60.15.10">
    <property type="entry name" value="Ribonuclease Z/Hydroxyacylglutathione hydrolase-like"/>
    <property type="match status" value="1"/>
</dbReference>
<name>A0ABS8YGU6_9BACL</name>
<dbReference type="SMART" id="SM00849">
    <property type="entry name" value="Lactamase_B"/>
    <property type="match status" value="1"/>
</dbReference>
<dbReference type="InterPro" id="IPR044528">
    <property type="entry name" value="POD-like_MBL-fold"/>
</dbReference>
<dbReference type="Gene3D" id="3.40.250.10">
    <property type="entry name" value="Rhodanese-like domain"/>
    <property type="match status" value="2"/>
</dbReference>
<dbReference type="Proteomes" id="UP001199916">
    <property type="component" value="Unassembled WGS sequence"/>
</dbReference>
<dbReference type="Pfam" id="PF00581">
    <property type="entry name" value="Rhodanese"/>
    <property type="match status" value="1"/>
</dbReference>
<keyword evidence="7" id="KW-1185">Reference proteome</keyword>
<dbReference type="EMBL" id="JAJNBZ010000014">
    <property type="protein sequence ID" value="MCE5171011.1"/>
    <property type="molecule type" value="Genomic_DNA"/>
</dbReference>
<evidence type="ECO:0000256" key="3">
    <source>
        <dbReference type="ARBA" id="ARBA00034301"/>
    </source>
</evidence>
<dbReference type="CDD" id="cd00158">
    <property type="entry name" value="RHOD"/>
    <property type="match status" value="1"/>
</dbReference>
<dbReference type="SUPFAM" id="SSF52821">
    <property type="entry name" value="Rhodanese/Cell cycle control phosphatase"/>
    <property type="match status" value="2"/>
</dbReference>
<feature type="domain" description="Rhodanese" evidence="5">
    <location>
        <begin position="393"/>
        <end position="481"/>
    </location>
</feature>
<dbReference type="InterPro" id="IPR001279">
    <property type="entry name" value="Metallo-B-lactamas"/>
</dbReference>
<organism evidence="6 7">
    <name type="scientific">Paenibacillus profundus</name>
    <dbReference type="NCBI Taxonomy" id="1173085"/>
    <lineage>
        <taxon>Bacteria</taxon>
        <taxon>Bacillati</taxon>
        <taxon>Bacillota</taxon>
        <taxon>Bacilli</taxon>
        <taxon>Bacillales</taxon>
        <taxon>Paenibacillaceae</taxon>
        <taxon>Paenibacillus</taxon>
    </lineage>
</organism>
<proteinExistence type="predicted"/>
<dbReference type="PROSITE" id="PS50206">
    <property type="entry name" value="RHODANESE_3"/>
    <property type="match status" value="2"/>
</dbReference>
<dbReference type="CDD" id="cd07724">
    <property type="entry name" value="POD-like_MBL-fold"/>
    <property type="match status" value="1"/>
</dbReference>
<dbReference type="PANTHER" id="PTHR43084:SF1">
    <property type="entry name" value="PERSULFIDE DIOXYGENASE ETHE1, MITOCHONDRIAL"/>
    <property type="match status" value="1"/>
</dbReference>
<comment type="catalytic activity">
    <reaction evidence="2">
        <text>3',5'-cyclic CMP + H2O = CMP + H(+)</text>
        <dbReference type="Rhea" id="RHEA:72675"/>
        <dbReference type="ChEBI" id="CHEBI:15377"/>
        <dbReference type="ChEBI" id="CHEBI:15378"/>
        <dbReference type="ChEBI" id="CHEBI:58003"/>
        <dbReference type="ChEBI" id="CHEBI:60377"/>
    </reaction>
    <physiologicalReaction direction="left-to-right" evidence="2">
        <dbReference type="Rhea" id="RHEA:72676"/>
    </physiologicalReaction>
</comment>
<comment type="function">
    <text evidence="3">Counteracts the endogenous Pycsar antiviral defense system. Phosphodiesterase that enables metal-dependent hydrolysis of host cyclic nucleotide Pycsar defense signals such as cCMP and cUMP.</text>
</comment>
<dbReference type="Pfam" id="PF00753">
    <property type="entry name" value="Lactamase_B"/>
    <property type="match status" value="1"/>
</dbReference>